<keyword evidence="6 9" id="KW-0133">Cell shape</keyword>
<keyword evidence="3" id="KW-0328">Glycosyltransferase</keyword>
<dbReference type="Proteomes" id="UP000176786">
    <property type="component" value="Unassembled WGS sequence"/>
</dbReference>
<evidence type="ECO:0000256" key="1">
    <source>
        <dbReference type="ARBA" id="ARBA00004752"/>
    </source>
</evidence>
<evidence type="ECO:0000313" key="12">
    <source>
        <dbReference type="EMBL" id="OGE86092.1"/>
    </source>
</evidence>
<sequence>MFVLFLVLLALAGKVQAQEAGEAKIYVSLDEFKLELVRGNVTIFTAPIGIGTGQPFRYGNKVYKFDTPVGVRRVIAKEKNPVWRRPGWAYEEFSVYRDFAIVRMQPGEIYYMSDSTMLKLDGNRIVRSTYYGESWTWNREVEVLDLVARKIYMPPLGVVHRNLEGILGTRKLDLGDGYLIHGTDDPSSIGQRSSHGCIRMHNADVEKLYELVPIGTRVVIR</sequence>
<evidence type="ECO:0000256" key="4">
    <source>
        <dbReference type="ARBA" id="ARBA00022679"/>
    </source>
</evidence>
<feature type="domain" description="L,D-TPase catalytic" evidence="11">
    <location>
        <begin position="23"/>
        <end position="221"/>
    </location>
</feature>
<feature type="active site" description="Nucleophile" evidence="9">
    <location>
        <position position="197"/>
    </location>
</feature>
<evidence type="ECO:0000256" key="6">
    <source>
        <dbReference type="ARBA" id="ARBA00022960"/>
    </source>
</evidence>
<dbReference type="GO" id="GO:0018104">
    <property type="term" value="P:peptidoglycan-protein cross-linking"/>
    <property type="evidence" value="ECO:0007669"/>
    <property type="project" value="TreeGrafter"/>
</dbReference>
<dbReference type="PROSITE" id="PS52029">
    <property type="entry name" value="LD_TPASE"/>
    <property type="match status" value="1"/>
</dbReference>
<dbReference type="GO" id="GO:0008360">
    <property type="term" value="P:regulation of cell shape"/>
    <property type="evidence" value="ECO:0007669"/>
    <property type="project" value="UniProtKB-UniRule"/>
</dbReference>
<dbReference type="InterPro" id="IPR050979">
    <property type="entry name" value="LD-transpeptidase"/>
</dbReference>
<keyword evidence="7 9" id="KW-0573">Peptidoglycan synthesis</keyword>
<organism evidence="12 13">
    <name type="scientific">Candidatus Doudnabacteria bacterium RIFCSPHIGHO2_02_FULL_46_11</name>
    <dbReference type="NCBI Taxonomy" id="1817832"/>
    <lineage>
        <taxon>Bacteria</taxon>
        <taxon>Candidatus Doudnaibacteriota</taxon>
    </lineage>
</organism>
<dbReference type="GO" id="GO:0071972">
    <property type="term" value="F:peptidoglycan L,D-transpeptidase activity"/>
    <property type="evidence" value="ECO:0007669"/>
    <property type="project" value="TreeGrafter"/>
</dbReference>
<comment type="caution">
    <text evidence="12">The sequence shown here is derived from an EMBL/GenBank/DDBJ whole genome shotgun (WGS) entry which is preliminary data.</text>
</comment>
<dbReference type="Gene3D" id="2.40.440.10">
    <property type="entry name" value="L,D-transpeptidase catalytic domain-like"/>
    <property type="match status" value="1"/>
</dbReference>
<evidence type="ECO:0000256" key="8">
    <source>
        <dbReference type="ARBA" id="ARBA00023316"/>
    </source>
</evidence>
<dbReference type="CDD" id="cd16913">
    <property type="entry name" value="YkuD_like"/>
    <property type="match status" value="1"/>
</dbReference>
<evidence type="ECO:0000256" key="10">
    <source>
        <dbReference type="SAM" id="SignalP"/>
    </source>
</evidence>
<dbReference type="PANTHER" id="PTHR30582">
    <property type="entry name" value="L,D-TRANSPEPTIDASE"/>
    <property type="match status" value="1"/>
</dbReference>
<dbReference type="EMBL" id="MFES01000013">
    <property type="protein sequence ID" value="OGE86092.1"/>
    <property type="molecule type" value="Genomic_DNA"/>
</dbReference>
<evidence type="ECO:0000256" key="7">
    <source>
        <dbReference type="ARBA" id="ARBA00022984"/>
    </source>
</evidence>
<keyword evidence="10" id="KW-0732">Signal</keyword>
<evidence type="ECO:0000256" key="5">
    <source>
        <dbReference type="ARBA" id="ARBA00022801"/>
    </source>
</evidence>
<feature type="signal peptide" evidence="10">
    <location>
        <begin position="1"/>
        <end position="17"/>
    </location>
</feature>
<dbReference type="AlphaFoldDB" id="A0A1F5P8R5"/>
<evidence type="ECO:0000256" key="2">
    <source>
        <dbReference type="ARBA" id="ARBA00005992"/>
    </source>
</evidence>
<dbReference type="GO" id="GO:0071555">
    <property type="term" value="P:cell wall organization"/>
    <property type="evidence" value="ECO:0007669"/>
    <property type="project" value="UniProtKB-UniRule"/>
</dbReference>
<name>A0A1F5P8R5_9BACT</name>
<dbReference type="STRING" id="1817832.A3J48_03985"/>
<keyword evidence="5" id="KW-0378">Hydrolase</keyword>
<dbReference type="PANTHER" id="PTHR30582:SF24">
    <property type="entry name" value="L,D-TRANSPEPTIDASE ERFK_SRFK-RELATED"/>
    <property type="match status" value="1"/>
</dbReference>
<evidence type="ECO:0000313" key="13">
    <source>
        <dbReference type="Proteomes" id="UP000176786"/>
    </source>
</evidence>
<comment type="pathway">
    <text evidence="1 9">Cell wall biogenesis; peptidoglycan biosynthesis.</text>
</comment>
<protein>
    <recommendedName>
        <fullName evidence="11">L,D-TPase catalytic domain-containing protein</fullName>
    </recommendedName>
</protein>
<keyword evidence="4" id="KW-0808">Transferase</keyword>
<dbReference type="GO" id="GO:0005576">
    <property type="term" value="C:extracellular region"/>
    <property type="evidence" value="ECO:0007669"/>
    <property type="project" value="TreeGrafter"/>
</dbReference>
<keyword evidence="8 9" id="KW-0961">Cell wall biogenesis/degradation</keyword>
<dbReference type="InterPro" id="IPR038063">
    <property type="entry name" value="Transpep_catalytic_dom"/>
</dbReference>
<evidence type="ECO:0000256" key="3">
    <source>
        <dbReference type="ARBA" id="ARBA00022676"/>
    </source>
</evidence>
<dbReference type="SUPFAM" id="SSF141523">
    <property type="entry name" value="L,D-transpeptidase catalytic domain-like"/>
    <property type="match status" value="1"/>
</dbReference>
<dbReference type="Pfam" id="PF03734">
    <property type="entry name" value="YkuD"/>
    <property type="match status" value="1"/>
</dbReference>
<feature type="active site" description="Proton donor/acceptor" evidence="9">
    <location>
        <position position="181"/>
    </location>
</feature>
<dbReference type="GO" id="GO:0016757">
    <property type="term" value="F:glycosyltransferase activity"/>
    <property type="evidence" value="ECO:0007669"/>
    <property type="project" value="UniProtKB-KW"/>
</dbReference>
<evidence type="ECO:0000256" key="9">
    <source>
        <dbReference type="PROSITE-ProRule" id="PRU01373"/>
    </source>
</evidence>
<comment type="similarity">
    <text evidence="2">Belongs to the YkuD family.</text>
</comment>
<reference evidence="12 13" key="1">
    <citation type="journal article" date="2016" name="Nat. Commun.">
        <title>Thousands of microbial genomes shed light on interconnected biogeochemical processes in an aquifer system.</title>
        <authorList>
            <person name="Anantharaman K."/>
            <person name="Brown C.T."/>
            <person name="Hug L.A."/>
            <person name="Sharon I."/>
            <person name="Castelle C.J."/>
            <person name="Probst A.J."/>
            <person name="Thomas B.C."/>
            <person name="Singh A."/>
            <person name="Wilkins M.J."/>
            <person name="Karaoz U."/>
            <person name="Brodie E.L."/>
            <person name="Williams K.H."/>
            <person name="Hubbard S.S."/>
            <person name="Banfield J.F."/>
        </authorList>
    </citation>
    <scope>NUCLEOTIDE SEQUENCE [LARGE SCALE GENOMIC DNA]</scope>
</reference>
<accession>A0A1F5P8R5</accession>
<gene>
    <name evidence="12" type="ORF">A3J48_03985</name>
</gene>
<dbReference type="UniPathway" id="UPA00219"/>
<proteinExistence type="inferred from homology"/>
<dbReference type="InterPro" id="IPR005490">
    <property type="entry name" value="LD_TPept_cat_dom"/>
</dbReference>
<feature type="chain" id="PRO_5009520378" description="L,D-TPase catalytic domain-containing protein" evidence="10">
    <location>
        <begin position="18"/>
        <end position="221"/>
    </location>
</feature>
<evidence type="ECO:0000259" key="11">
    <source>
        <dbReference type="PROSITE" id="PS52029"/>
    </source>
</evidence>